<organism evidence="2 3">
    <name type="scientific">Candidatus Thiomargarita nelsonii</name>
    <dbReference type="NCBI Taxonomy" id="1003181"/>
    <lineage>
        <taxon>Bacteria</taxon>
        <taxon>Pseudomonadati</taxon>
        <taxon>Pseudomonadota</taxon>
        <taxon>Gammaproteobacteria</taxon>
        <taxon>Thiotrichales</taxon>
        <taxon>Thiotrichaceae</taxon>
        <taxon>Thiomargarita</taxon>
    </lineage>
</organism>
<dbReference type="SUPFAM" id="SSF53300">
    <property type="entry name" value="vWA-like"/>
    <property type="match status" value="1"/>
</dbReference>
<comment type="caution">
    <text evidence="2">The sequence shown here is derived from an EMBL/GenBank/DDBJ whole genome shotgun (WGS) entry which is preliminary data.</text>
</comment>
<reference evidence="2 3" key="1">
    <citation type="journal article" date="2016" name="Front. Microbiol.">
        <title>Single-Cell (Meta-)Genomics of a Dimorphic Candidatus Thiomargarita nelsonii Reveals Genomic Plasticity.</title>
        <authorList>
            <person name="Flood B.E."/>
            <person name="Fliss P."/>
            <person name="Jones D.S."/>
            <person name="Dick G.J."/>
            <person name="Jain S."/>
            <person name="Kaster A.K."/>
            <person name="Winkel M."/>
            <person name="Mussmann M."/>
            <person name="Bailey J."/>
        </authorList>
    </citation>
    <scope>NUCLEOTIDE SEQUENCE [LARGE SCALE GENOMIC DNA]</scope>
    <source>
        <strain evidence="2">Hydrate Ridge</strain>
    </source>
</reference>
<name>A0A0A6PJ70_9GAMM</name>
<dbReference type="InterPro" id="IPR036465">
    <property type="entry name" value="vWFA_dom_sf"/>
</dbReference>
<evidence type="ECO:0000313" key="3">
    <source>
        <dbReference type="Proteomes" id="UP000030428"/>
    </source>
</evidence>
<accession>A0A0A6PJ70</accession>
<dbReference type="Pfam" id="PF01882">
    <property type="entry name" value="DUF58"/>
    <property type="match status" value="1"/>
</dbReference>
<evidence type="ECO:0000313" key="2">
    <source>
        <dbReference type="EMBL" id="KHD10730.2"/>
    </source>
</evidence>
<protein>
    <recommendedName>
        <fullName evidence="1">DUF58 domain-containing protein</fullName>
    </recommendedName>
</protein>
<feature type="domain" description="DUF58" evidence="1">
    <location>
        <begin position="57"/>
        <end position="273"/>
    </location>
</feature>
<sequence length="306" mass="35335">MLLKTNKAHANEERIRVTVPALIRLSQNALTLLPANATQQSGQYLSPFKGRGMEFDETRLYQPGDDMRHIDWRVTARRGKVHTKLFQEERERAVFLWIDYRAPMFFATQGVFKSVLAARCASLLAWSAHHHNDRVGGLIFSDSTHHELKPQRGKAQTLQLIKQLVNMQTNRTAINPTNQEAGQQALARLRRIVRPGSLIFLISDFRHLNEQAESHLKQIAKHNDMVMLFIYDPLESQLPPWGRYRLSDGQSELTVNTAAQEKIIKYHNRFEQHKAHLQKLLNRHRLLACATTDSPVKILQRGFRRS</sequence>
<evidence type="ECO:0000259" key="1">
    <source>
        <dbReference type="Pfam" id="PF01882"/>
    </source>
</evidence>
<dbReference type="EMBL" id="JSZA02000094">
    <property type="protein sequence ID" value="KHD10730.2"/>
    <property type="molecule type" value="Genomic_DNA"/>
</dbReference>
<gene>
    <name evidence="2" type="ORF">PN36_21145</name>
</gene>
<dbReference type="AlphaFoldDB" id="A0A0A6PJ70"/>
<dbReference type="Proteomes" id="UP000030428">
    <property type="component" value="Unassembled WGS sequence"/>
</dbReference>
<dbReference type="PANTHER" id="PTHR33608:SF12">
    <property type="entry name" value="DUF58 DOMAIN-CONTAINING PROTEIN"/>
    <property type="match status" value="1"/>
</dbReference>
<proteinExistence type="predicted"/>
<dbReference type="PANTHER" id="PTHR33608">
    <property type="entry name" value="BLL2464 PROTEIN"/>
    <property type="match status" value="1"/>
</dbReference>
<keyword evidence="3" id="KW-1185">Reference proteome</keyword>
<dbReference type="InterPro" id="IPR002881">
    <property type="entry name" value="DUF58"/>
</dbReference>